<evidence type="ECO:0000313" key="1">
    <source>
        <dbReference type="EMBL" id="MCI22748.1"/>
    </source>
</evidence>
<sequence>RQTFLNTSRWIEEVRSERGSDVIVVLVGNKTDLVDK</sequence>
<organism evidence="1 2">
    <name type="scientific">Trifolium medium</name>
    <dbReference type="NCBI Taxonomy" id="97028"/>
    <lineage>
        <taxon>Eukaryota</taxon>
        <taxon>Viridiplantae</taxon>
        <taxon>Streptophyta</taxon>
        <taxon>Embryophyta</taxon>
        <taxon>Tracheophyta</taxon>
        <taxon>Spermatophyta</taxon>
        <taxon>Magnoliopsida</taxon>
        <taxon>eudicotyledons</taxon>
        <taxon>Gunneridae</taxon>
        <taxon>Pentapetalae</taxon>
        <taxon>rosids</taxon>
        <taxon>fabids</taxon>
        <taxon>Fabales</taxon>
        <taxon>Fabaceae</taxon>
        <taxon>Papilionoideae</taxon>
        <taxon>50 kb inversion clade</taxon>
        <taxon>NPAAA clade</taxon>
        <taxon>Hologalegina</taxon>
        <taxon>IRL clade</taxon>
        <taxon>Trifolieae</taxon>
        <taxon>Trifolium</taxon>
    </lineage>
</organism>
<dbReference type="SUPFAM" id="SSF52540">
    <property type="entry name" value="P-loop containing nucleoside triphosphate hydrolases"/>
    <property type="match status" value="1"/>
</dbReference>
<name>A0A392QF22_9FABA</name>
<comment type="caution">
    <text evidence="1">The sequence shown here is derived from an EMBL/GenBank/DDBJ whole genome shotgun (WGS) entry which is preliminary data.</text>
</comment>
<keyword evidence="2" id="KW-1185">Reference proteome</keyword>
<feature type="non-terminal residue" evidence="1">
    <location>
        <position position="36"/>
    </location>
</feature>
<proteinExistence type="predicted"/>
<dbReference type="EMBL" id="LXQA010132116">
    <property type="protein sequence ID" value="MCI22748.1"/>
    <property type="molecule type" value="Genomic_DNA"/>
</dbReference>
<dbReference type="GO" id="GO:0005525">
    <property type="term" value="F:GTP binding"/>
    <property type="evidence" value="ECO:0007669"/>
    <property type="project" value="InterPro"/>
</dbReference>
<dbReference type="GO" id="GO:0003924">
    <property type="term" value="F:GTPase activity"/>
    <property type="evidence" value="ECO:0007669"/>
    <property type="project" value="InterPro"/>
</dbReference>
<evidence type="ECO:0000313" key="2">
    <source>
        <dbReference type="Proteomes" id="UP000265520"/>
    </source>
</evidence>
<dbReference type="Gene3D" id="3.40.50.300">
    <property type="entry name" value="P-loop containing nucleotide triphosphate hydrolases"/>
    <property type="match status" value="1"/>
</dbReference>
<dbReference type="AlphaFoldDB" id="A0A392QF22"/>
<accession>A0A392QF22</accession>
<dbReference type="InterPro" id="IPR027417">
    <property type="entry name" value="P-loop_NTPase"/>
</dbReference>
<reference evidence="1 2" key="1">
    <citation type="journal article" date="2018" name="Front. Plant Sci.">
        <title>Red Clover (Trifolium pratense) and Zigzag Clover (T. medium) - A Picture of Genomic Similarities and Differences.</title>
        <authorList>
            <person name="Dluhosova J."/>
            <person name="Istvanek J."/>
            <person name="Nedelnik J."/>
            <person name="Repkova J."/>
        </authorList>
    </citation>
    <scope>NUCLEOTIDE SEQUENCE [LARGE SCALE GENOMIC DNA]</scope>
    <source>
        <strain evidence="2">cv. 10/8</strain>
        <tissue evidence="1">Leaf</tissue>
    </source>
</reference>
<dbReference type="Proteomes" id="UP000265520">
    <property type="component" value="Unassembled WGS sequence"/>
</dbReference>
<dbReference type="InterPro" id="IPR001806">
    <property type="entry name" value="Small_GTPase"/>
</dbReference>
<dbReference type="Pfam" id="PF00071">
    <property type="entry name" value="Ras"/>
    <property type="match status" value="1"/>
</dbReference>
<protein>
    <submittedName>
        <fullName evidence="1">Ras-related protein RABH1b-like</fullName>
    </submittedName>
</protein>
<feature type="non-terminal residue" evidence="1">
    <location>
        <position position="1"/>
    </location>
</feature>